<keyword evidence="1" id="KW-0808">Transferase</keyword>
<accession>A0AAE3GE24</accession>
<keyword evidence="1" id="KW-0489">Methyltransferase</keyword>
<keyword evidence="2" id="KW-1185">Reference proteome</keyword>
<dbReference type="GO" id="GO:0032259">
    <property type="term" value="P:methylation"/>
    <property type="evidence" value="ECO:0007669"/>
    <property type="project" value="UniProtKB-KW"/>
</dbReference>
<evidence type="ECO:0000313" key="2">
    <source>
        <dbReference type="Proteomes" id="UP001206128"/>
    </source>
</evidence>
<dbReference type="EMBL" id="JAMTCK010000003">
    <property type="protein sequence ID" value="MCP2164413.1"/>
    <property type="molecule type" value="Genomic_DNA"/>
</dbReference>
<name>A0AAE3GE24_9PSEU</name>
<dbReference type="AlphaFoldDB" id="A0AAE3GE24"/>
<proteinExistence type="predicted"/>
<dbReference type="Gene3D" id="3.40.50.150">
    <property type="entry name" value="Vaccinia Virus protein VP39"/>
    <property type="match status" value="1"/>
</dbReference>
<gene>
    <name evidence="1" type="ORF">LX83_001253</name>
</gene>
<dbReference type="RefSeq" id="WP_253768059.1">
    <property type="nucleotide sequence ID" value="NZ_JAMTCK010000003.1"/>
</dbReference>
<comment type="caution">
    <text evidence="1">The sequence shown here is derived from an EMBL/GenBank/DDBJ whole genome shotgun (WGS) entry which is preliminary data.</text>
</comment>
<dbReference type="GO" id="GO:0008168">
    <property type="term" value="F:methyltransferase activity"/>
    <property type="evidence" value="ECO:0007669"/>
    <property type="project" value="UniProtKB-KW"/>
</dbReference>
<protein>
    <submittedName>
        <fullName evidence="1">Methyltransferase domain-containing protein</fullName>
    </submittedName>
</protein>
<dbReference type="Proteomes" id="UP001206128">
    <property type="component" value="Unassembled WGS sequence"/>
</dbReference>
<sequence length="221" mass="23461">MDESLAGELADLGAMLRLAPLLTDYLPTATTDLRPAALTAVLDEVLLGARVVTVQCGCGASSVLLARMLARRGFGHLLCLEHDERMAAFVGSQLRREGLGHVARVVYAPLAPHPAAPGGQPWYEPELVHDEVAGYVERFGLVDLLLVDGPGPADPNVPDGRHARYPALPVLRAVLSPGAAVFLDDVGRVGELAVLDQWEREFGLRFRSLPGTGLAAAHATP</sequence>
<organism evidence="1 2">
    <name type="scientific">Goodfellowiella coeruleoviolacea</name>
    <dbReference type="NCBI Taxonomy" id="334858"/>
    <lineage>
        <taxon>Bacteria</taxon>
        <taxon>Bacillati</taxon>
        <taxon>Actinomycetota</taxon>
        <taxon>Actinomycetes</taxon>
        <taxon>Pseudonocardiales</taxon>
        <taxon>Pseudonocardiaceae</taxon>
        <taxon>Goodfellowiella</taxon>
    </lineage>
</organism>
<reference evidence="1" key="1">
    <citation type="submission" date="2022-06" db="EMBL/GenBank/DDBJ databases">
        <title>Genomic Encyclopedia of Archaeal and Bacterial Type Strains, Phase II (KMG-II): from individual species to whole genera.</title>
        <authorList>
            <person name="Goeker M."/>
        </authorList>
    </citation>
    <scope>NUCLEOTIDE SEQUENCE</scope>
    <source>
        <strain evidence="1">DSM 43935</strain>
    </source>
</reference>
<evidence type="ECO:0000313" key="1">
    <source>
        <dbReference type="EMBL" id="MCP2164413.1"/>
    </source>
</evidence>
<dbReference type="InterPro" id="IPR029063">
    <property type="entry name" value="SAM-dependent_MTases_sf"/>
</dbReference>
<dbReference type="SUPFAM" id="SSF53335">
    <property type="entry name" value="S-adenosyl-L-methionine-dependent methyltransferases"/>
    <property type="match status" value="1"/>
</dbReference>
<dbReference type="Pfam" id="PF13578">
    <property type="entry name" value="Methyltransf_24"/>
    <property type="match status" value="1"/>
</dbReference>